<proteinExistence type="predicted"/>
<sequence length="463" mass="51489">MAETRFVERLTPLDLIMPGGYVGALLVFPTTQLFPTILTKLQNSLDLVCERVPWLMGRVFFTSAAKGQSSTLEIRWTTTDTSPRITDKGSLPHTYEDLVRDQIPLESIPADMWTSRSAIQIESGSGAPVFVASLFRFADGKAVGLCIQTHHNAVDGFGFAEILGFWARHMKESSKSTIPSFGLSLDRNSRLAKALDQRSATRRPSLDELFGRHPEYSRHPPVLPTEVSACTSEILTITMEKINGFKENLKFYLATAPSTNTVACALLWSAIIRARMRRNPTLENKTSRLPMAVNGRKRLDTNLADAQNPYLGNMVLFSLAEMPARDVSDCGQGGGPSTELLADACRIIAQAQSPDRIDAGHIRDVCNIMKDLEDYRSIFPGWELFGSRDLFITSWADLNMYEFDFGDGLGKPQSVRIPYAQADGNVIILPRKRNGAGERLEAVIMLKRDDLEVLKEDSLWEAL</sequence>
<evidence type="ECO:0000313" key="4">
    <source>
        <dbReference type="Proteomes" id="UP000509510"/>
    </source>
</evidence>
<dbReference type="OrthoDB" id="1862401at2759"/>
<dbReference type="Pfam" id="PF02458">
    <property type="entry name" value="Transferase"/>
    <property type="match status" value="1"/>
</dbReference>
<evidence type="ECO:0000256" key="2">
    <source>
        <dbReference type="ARBA" id="ARBA00023315"/>
    </source>
</evidence>
<accession>A0A7H8RE22</accession>
<keyword evidence="2" id="KW-0012">Acyltransferase</keyword>
<gene>
    <name evidence="3" type="ORF">TRUGW13939_09958</name>
</gene>
<name>A0A7H8RE22_TALRU</name>
<keyword evidence="1" id="KW-0808">Transferase</keyword>
<evidence type="ECO:0000313" key="3">
    <source>
        <dbReference type="EMBL" id="QKX62793.1"/>
    </source>
</evidence>
<reference evidence="4" key="1">
    <citation type="submission" date="2020-06" db="EMBL/GenBank/DDBJ databases">
        <title>A chromosome-scale genome assembly of Talaromyces rugulosus W13939.</title>
        <authorList>
            <person name="Wang B."/>
            <person name="Guo L."/>
            <person name="Ye K."/>
            <person name="Wang L."/>
        </authorList>
    </citation>
    <scope>NUCLEOTIDE SEQUENCE [LARGE SCALE GENOMIC DNA]</scope>
    <source>
        <strain evidence="4">W13939</strain>
    </source>
</reference>
<dbReference type="InterPro" id="IPR051283">
    <property type="entry name" value="Sec_Metabolite_Acyltrans"/>
</dbReference>
<dbReference type="Gene3D" id="3.30.559.10">
    <property type="entry name" value="Chloramphenicol acetyltransferase-like domain"/>
    <property type="match status" value="2"/>
</dbReference>
<dbReference type="RefSeq" id="XP_035348967.1">
    <property type="nucleotide sequence ID" value="XM_035493074.1"/>
</dbReference>
<protein>
    <submittedName>
        <fullName evidence="3">Uncharacterized protein</fullName>
    </submittedName>
</protein>
<dbReference type="EMBL" id="CP055902">
    <property type="protein sequence ID" value="QKX62793.1"/>
    <property type="molecule type" value="Genomic_DNA"/>
</dbReference>
<dbReference type="PANTHER" id="PTHR31896:SF64">
    <property type="entry name" value="TRICHOTHECENE 3-O-ACETYLTRANSFERASE"/>
    <property type="match status" value="1"/>
</dbReference>
<dbReference type="PANTHER" id="PTHR31896">
    <property type="entry name" value="FAMILY REGULATORY PROTEIN, PUTATIVE (AFU_ORTHOLOGUE AFUA_3G14730)-RELATED"/>
    <property type="match status" value="1"/>
</dbReference>
<dbReference type="GeneID" id="55997439"/>
<dbReference type="Proteomes" id="UP000509510">
    <property type="component" value="Chromosome V"/>
</dbReference>
<dbReference type="KEGG" id="trg:TRUGW13939_09958"/>
<organism evidence="3 4">
    <name type="scientific">Talaromyces rugulosus</name>
    <name type="common">Penicillium rugulosum</name>
    <dbReference type="NCBI Taxonomy" id="121627"/>
    <lineage>
        <taxon>Eukaryota</taxon>
        <taxon>Fungi</taxon>
        <taxon>Dikarya</taxon>
        <taxon>Ascomycota</taxon>
        <taxon>Pezizomycotina</taxon>
        <taxon>Eurotiomycetes</taxon>
        <taxon>Eurotiomycetidae</taxon>
        <taxon>Eurotiales</taxon>
        <taxon>Trichocomaceae</taxon>
        <taxon>Talaromyces</taxon>
        <taxon>Talaromyces sect. Islandici</taxon>
    </lineage>
</organism>
<dbReference type="GO" id="GO:0016746">
    <property type="term" value="F:acyltransferase activity"/>
    <property type="evidence" value="ECO:0007669"/>
    <property type="project" value="UniProtKB-KW"/>
</dbReference>
<dbReference type="InterPro" id="IPR023213">
    <property type="entry name" value="CAT-like_dom_sf"/>
</dbReference>
<keyword evidence="4" id="KW-1185">Reference proteome</keyword>
<dbReference type="AlphaFoldDB" id="A0A7H8RE22"/>
<evidence type="ECO:0000256" key="1">
    <source>
        <dbReference type="ARBA" id="ARBA00022679"/>
    </source>
</evidence>